<evidence type="ECO:0000259" key="1">
    <source>
        <dbReference type="Pfam" id="PF07944"/>
    </source>
</evidence>
<proteinExistence type="predicted"/>
<dbReference type="InterPro" id="IPR049174">
    <property type="entry name" value="Beta-AFase-like"/>
</dbReference>
<evidence type="ECO:0008006" key="7">
    <source>
        <dbReference type="Google" id="ProtNLM"/>
    </source>
</evidence>
<dbReference type="InterPro" id="IPR049049">
    <property type="entry name" value="Beta-AFase-like_GH127_C"/>
</dbReference>
<evidence type="ECO:0000259" key="2">
    <source>
        <dbReference type="Pfam" id="PF20736"/>
    </source>
</evidence>
<dbReference type="InterPro" id="IPR012878">
    <property type="entry name" value="Beta-AFase-like_GH127_cat"/>
</dbReference>
<evidence type="ECO:0000259" key="3">
    <source>
        <dbReference type="Pfam" id="PF20737"/>
    </source>
</evidence>
<reference evidence="4" key="3">
    <citation type="submission" date="2023-02" db="EMBL/GenBank/DDBJ databases">
        <title>Proposal of a novel subspecies: Alicyclobacillus hesperidum subspecies aegle.</title>
        <authorList>
            <person name="Goto K."/>
            <person name="Fujii T."/>
            <person name="Yasui K."/>
            <person name="Mochida K."/>
            <person name="Kato-Tanaka Y."/>
            <person name="Morohoshi S."/>
            <person name="An S.Y."/>
            <person name="Kasai H."/>
            <person name="Yokota A."/>
        </authorList>
    </citation>
    <scope>NUCLEOTIDE SEQUENCE</scope>
    <source>
        <strain evidence="4">DSM 12766</strain>
    </source>
</reference>
<name>A0A1H2Y2V9_9BACL</name>
<dbReference type="SUPFAM" id="SSF48208">
    <property type="entry name" value="Six-hairpin glycosidases"/>
    <property type="match status" value="1"/>
</dbReference>
<dbReference type="PANTHER" id="PTHR43465:SF2">
    <property type="entry name" value="DUF1680 DOMAIN PROTEIN (AFU_ORTHOLOGUE AFUA_1G08910)"/>
    <property type="match status" value="1"/>
</dbReference>
<dbReference type="AlphaFoldDB" id="A0A1H2Y2V9"/>
<sequence length="596" mass="66898">MIRDHLSVQLASPFWSAYQELVRTVVIPYQYDILNDRIVGVEPSGVVRNFRIAAGMDEGGFTGMVFQDSDVAKWLEAVGYALRSHRDPELERVADEVIDIIVAAQQPDGYLNTYFTIAAPEKRWTNLMECHELYCAGHMLEAAVAYFVATGKRKLLDAMCKFVDYIADTFGPEEGKIHGYDGHQEIELALIKLYGVTHNRRHLDLACYFLEARGTEPNFLREEWERRGGESFWRTNKQSKPDLAYHQAHKPVREQDEAVGHAVRAVYMYTAMADIARLTGDADLHKVCERLWHDVTGRQMYIVGGIGSTRHGEAFTFDYDLPNETAYAETCASIGLIFFANRMIRIAPKRKYADVMERALYNVVIGSVALDGKHYCYVNPLALWPPANIQNPDRKHVKPVRQAWFGCACCPPNVARLMMSLGDYIYTIDEEKGKVYVHLYIGSEASFSVGGREIVLIQDSEMPWQGRVKFRVALGEGPVNLSLALRIPSWCANTPSVRVNGNLLSIASVTTKDGYIEIERTWTDGDVLELDLPMKATFVVSHPQVRATNGMVAIERGPIVYCVEEADNGANLASVAIDTHAKLRENGATSQVCRLS</sequence>
<feature type="domain" description="Non-reducing end beta-L-arabinofuranosidase-like GH127 middle" evidence="2">
    <location>
        <begin position="434"/>
        <end position="534"/>
    </location>
</feature>
<dbReference type="RefSeq" id="WP_244885224.1">
    <property type="nucleotide sequence ID" value="NZ_BSRA01000019.1"/>
</dbReference>
<evidence type="ECO:0000313" key="6">
    <source>
        <dbReference type="Proteomes" id="UP000182589"/>
    </source>
</evidence>
<reference evidence="6" key="1">
    <citation type="submission" date="2016-10" db="EMBL/GenBank/DDBJ databases">
        <authorList>
            <person name="Varghese N."/>
        </authorList>
    </citation>
    <scope>NUCLEOTIDE SEQUENCE [LARGE SCALE GENOMIC DNA]</scope>
    <source>
        <strain evidence="6">DSM 12489</strain>
    </source>
</reference>
<dbReference type="InterPro" id="IPR049046">
    <property type="entry name" value="Beta-AFase-like_GH127_middle"/>
</dbReference>
<reference evidence="5" key="2">
    <citation type="submission" date="2016-10" db="EMBL/GenBank/DDBJ databases">
        <authorList>
            <person name="de Groot N.N."/>
        </authorList>
    </citation>
    <scope>NUCLEOTIDE SEQUENCE [LARGE SCALE GENOMIC DNA]</scope>
    <source>
        <strain evidence="5">DSM 12489</strain>
    </source>
</reference>
<dbReference type="Pfam" id="PF20737">
    <property type="entry name" value="Glyco_hydro127C"/>
    <property type="match status" value="1"/>
</dbReference>
<dbReference type="GO" id="GO:0005975">
    <property type="term" value="P:carbohydrate metabolic process"/>
    <property type="evidence" value="ECO:0007669"/>
    <property type="project" value="InterPro"/>
</dbReference>
<dbReference type="InterPro" id="IPR008928">
    <property type="entry name" value="6-hairpin_glycosidase_sf"/>
</dbReference>
<dbReference type="PANTHER" id="PTHR43465">
    <property type="entry name" value="DUF1680 DOMAIN PROTEIN (AFU_ORTHOLOGUE AFUA_1G08910)"/>
    <property type="match status" value="1"/>
</dbReference>
<accession>A0A1H2Y2V9</accession>
<gene>
    <name evidence="4" type="ORF">Heshes_25840</name>
    <name evidence="5" type="ORF">SAMN04489725_1272</name>
</gene>
<dbReference type="Proteomes" id="UP000182589">
    <property type="component" value="Unassembled WGS sequence"/>
</dbReference>
<evidence type="ECO:0000313" key="5">
    <source>
        <dbReference type="EMBL" id="SDW99034.1"/>
    </source>
</evidence>
<dbReference type="Pfam" id="PF07944">
    <property type="entry name" value="Beta-AFase-like_GH127_cat"/>
    <property type="match status" value="1"/>
</dbReference>
<feature type="domain" description="Non-reducing end beta-L-arabinofuranosidase-like GH127 catalytic" evidence="1">
    <location>
        <begin position="7"/>
        <end position="422"/>
    </location>
</feature>
<dbReference type="Proteomes" id="UP001157137">
    <property type="component" value="Unassembled WGS sequence"/>
</dbReference>
<keyword evidence="6" id="KW-1185">Reference proteome</keyword>
<evidence type="ECO:0000313" key="4">
    <source>
        <dbReference type="EMBL" id="GLV14900.1"/>
    </source>
</evidence>
<dbReference type="Pfam" id="PF20736">
    <property type="entry name" value="Glyco_hydro127M"/>
    <property type="match status" value="1"/>
</dbReference>
<organism evidence="5 6">
    <name type="scientific">Alicyclobacillus hesperidum</name>
    <dbReference type="NCBI Taxonomy" id="89784"/>
    <lineage>
        <taxon>Bacteria</taxon>
        <taxon>Bacillati</taxon>
        <taxon>Bacillota</taxon>
        <taxon>Bacilli</taxon>
        <taxon>Bacillales</taxon>
        <taxon>Alicyclobacillaceae</taxon>
        <taxon>Alicyclobacillus</taxon>
    </lineage>
</organism>
<dbReference type="EMBL" id="FNOJ01000027">
    <property type="protein sequence ID" value="SDW99034.1"/>
    <property type="molecule type" value="Genomic_DNA"/>
</dbReference>
<dbReference type="EMBL" id="BSRA01000019">
    <property type="protein sequence ID" value="GLV14900.1"/>
    <property type="molecule type" value="Genomic_DNA"/>
</dbReference>
<dbReference type="STRING" id="89784.SAMN04489725_1272"/>
<protein>
    <recommendedName>
        <fullName evidence="7">DUF1680 family protein</fullName>
    </recommendedName>
</protein>
<feature type="domain" description="Non-reducing end beta-L-arabinofuranosidase-like GH127 C-terminal" evidence="3">
    <location>
        <begin position="538"/>
        <end position="582"/>
    </location>
</feature>